<sequence length="323" mass="35101">MVLLIICCNNTTDENVDIQNEIYKSKNTAITKAIEKASPSVVSLYVVKDVRNFWGYSARPSSGSGFIISQDGYILTNAHNVINVQRNSIIVVLPGGAQYNAVLAGFDQQSDVALLKIDGDNFAYSKIGDSDNLLVGEFVVALGNPRKLFAAANNQPIASLGIVSAVDADFGLQSNGKVLDNMIQTDASLNPGNSGGPLVDANGYVVGINTFVQNDSENLGFSIPINYAMEIAEEIKVNGHINRRAMTGLYFYSNMVISTIDRNAADNQELKFNDKVIAVNDIQVLSVNDIHNVLKRNDVRPGDTIKFKILRDGEIKIVNLITR</sequence>
<evidence type="ECO:0000313" key="5">
    <source>
        <dbReference type="EMBL" id="SUZ71911.1"/>
    </source>
</evidence>
<feature type="domain" description="PDZ" evidence="4">
    <location>
        <begin position="255"/>
        <end position="320"/>
    </location>
</feature>
<gene>
    <name evidence="5" type="ORF">METZ01_LOCUS24765</name>
</gene>
<dbReference type="GO" id="GO:0006508">
    <property type="term" value="P:proteolysis"/>
    <property type="evidence" value="ECO:0007669"/>
    <property type="project" value="UniProtKB-KW"/>
</dbReference>
<dbReference type="InterPro" id="IPR043504">
    <property type="entry name" value="Peptidase_S1_PA_chymotrypsin"/>
</dbReference>
<dbReference type="InterPro" id="IPR001940">
    <property type="entry name" value="Peptidase_S1C"/>
</dbReference>
<dbReference type="SUPFAM" id="SSF50494">
    <property type="entry name" value="Trypsin-like serine proteases"/>
    <property type="match status" value="1"/>
</dbReference>
<dbReference type="Pfam" id="PF13180">
    <property type="entry name" value="PDZ_2"/>
    <property type="match status" value="1"/>
</dbReference>
<dbReference type="SUPFAM" id="SSF50156">
    <property type="entry name" value="PDZ domain-like"/>
    <property type="match status" value="1"/>
</dbReference>
<organism evidence="5">
    <name type="scientific">marine metagenome</name>
    <dbReference type="NCBI Taxonomy" id="408172"/>
    <lineage>
        <taxon>unclassified sequences</taxon>
        <taxon>metagenomes</taxon>
        <taxon>ecological metagenomes</taxon>
    </lineage>
</organism>
<protein>
    <recommendedName>
        <fullName evidence="4">PDZ domain-containing protein</fullName>
    </recommendedName>
</protein>
<dbReference type="InterPro" id="IPR001478">
    <property type="entry name" value="PDZ"/>
</dbReference>
<dbReference type="EMBL" id="UINC01001138">
    <property type="protein sequence ID" value="SUZ71911.1"/>
    <property type="molecule type" value="Genomic_DNA"/>
</dbReference>
<dbReference type="Pfam" id="PF13365">
    <property type="entry name" value="Trypsin_2"/>
    <property type="match status" value="1"/>
</dbReference>
<evidence type="ECO:0000259" key="4">
    <source>
        <dbReference type="Pfam" id="PF13180"/>
    </source>
</evidence>
<dbReference type="InterPro" id="IPR036034">
    <property type="entry name" value="PDZ_sf"/>
</dbReference>
<dbReference type="InterPro" id="IPR009003">
    <property type="entry name" value="Peptidase_S1_PA"/>
</dbReference>
<proteinExistence type="inferred from homology"/>
<dbReference type="PANTHER" id="PTHR22939:SF129">
    <property type="entry name" value="SERINE PROTEASE HTRA2, MITOCHONDRIAL"/>
    <property type="match status" value="1"/>
</dbReference>
<dbReference type="AlphaFoldDB" id="A0A381PXV8"/>
<dbReference type="PANTHER" id="PTHR22939">
    <property type="entry name" value="SERINE PROTEASE FAMILY S1C HTRA-RELATED"/>
    <property type="match status" value="1"/>
</dbReference>
<evidence type="ECO:0000256" key="1">
    <source>
        <dbReference type="ARBA" id="ARBA00010541"/>
    </source>
</evidence>
<accession>A0A381PXV8</accession>
<keyword evidence="3" id="KW-0378">Hydrolase</keyword>
<dbReference type="Gene3D" id="2.40.10.10">
    <property type="entry name" value="Trypsin-like serine proteases"/>
    <property type="match status" value="2"/>
</dbReference>
<dbReference type="Gene3D" id="2.30.42.10">
    <property type="match status" value="1"/>
</dbReference>
<evidence type="ECO:0000256" key="3">
    <source>
        <dbReference type="ARBA" id="ARBA00022801"/>
    </source>
</evidence>
<dbReference type="GO" id="GO:0004252">
    <property type="term" value="F:serine-type endopeptidase activity"/>
    <property type="evidence" value="ECO:0007669"/>
    <property type="project" value="InterPro"/>
</dbReference>
<evidence type="ECO:0000256" key="2">
    <source>
        <dbReference type="ARBA" id="ARBA00022670"/>
    </source>
</evidence>
<keyword evidence="2" id="KW-0645">Protease</keyword>
<name>A0A381PXV8_9ZZZZ</name>
<comment type="similarity">
    <text evidence="1">Belongs to the peptidase S1C family.</text>
</comment>
<dbReference type="PRINTS" id="PR00834">
    <property type="entry name" value="PROTEASES2C"/>
</dbReference>
<reference evidence="5" key="1">
    <citation type="submission" date="2018-05" db="EMBL/GenBank/DDBJ databases">
        <authorList>
            <person name="Lanie J.A."/>
            <person name="Ng W.-L."/>
            <person name="Kazmierczak K.M."/>
            <person name="Andrzejewski T.M."/>
            <person name="Davidsen T.M."/>
            <person name="Wayne K.J."/>
            <person name="Tettelin H."/>
            <person name="Glass J.I."/>
            <person name="Rusch D."/>
            <person name="Podicherti R."/>
            <person name="Tsui H.-C.T."/>
            <person name="Winkler M.E."/>
        </authorList>
    </citation>
    <scope>NUCLEOTIDE SEQUENCE</scope>
</reference>